<protein>
    <submittedName>
        <fullName evidence="1">Uncharacterized protein</fullName>
    </submittedName>
</protein>
<reference evidence="1 2" key="1">
    <citation type="submission" date="2021-02" db="EMBL/GenBank/DDBJ databases">
        <title>Genome Streptomyces sp. RHZ10.</title>
        <authorList>
            <person name="Besaury L."/>
        </authorList>
    </citation>
    <scope>NUCLEOTIDE SEQUENCE [LARGE SCALE GENOMIC DNA]</scope>
    <source>
        <strain evidence="1 2">RHZ10</strain>
    </source>
</reference>
<evidence type="ECO:0000313" key="1">
    <source>
        <dbReference type="EMBL" id="MBM7053175.1"/>
    </source>
</evidence>
<gene>
    <name evidence="1" type="ORF">JS521_04660</name>
</gene>
<organism evidence="1 2">
    <name type="scientific">Streptomyces durocortorensis</name>
    <dbReference type="NCBI Taxonomy" id="2811104"/>
    <lineage>
        <taxon>Bacteria</taxon>
        <taxon>Bacillati</taxon>
        <taxon>Actinomycetota</taxon>
        <taxon>Actinomycetes</taxon>
        <taxon>Kitasatosporales</taxon>
        <taxon>Streptomycetaceae</taxon>
        <taxon>Streptomyces</taxon>
    </lineage>
</organism>
<sequence>MRSLLGAIAFEPTLLMYANAEGTARLIDLCKLALKVGTVAPEDTTEIEACLARANDLRIKRNTVVHSMFMQAEDGDGFEAMKPISKGLGVSVSILTIVEMEATAQAVEELRLDMFRAGWNARCADTGMARMPHPTTAGDSPV</sequence>
<dbReference type="EMBL" id="JAFEUF010000013">
    <property type="protein sequence ID" value="MBM7053175.1"/>
    <property type="molecule type" value="Genomic_DNA"/>
</dbReference>
<proteinExistence type="predicted"/>
<name>A0ABS2HRA5_9ACTN</name>
<accession>A0ABS2HRA5</accession>
<dbReference type="Proteomes" id="UP000712045">
    <property type="component" value="Unassembled WGS sequence"/>
</dbReference>
<comment type="caution">
    <text evidence="1">The sequence shown here is derived from an EMBL/GenBank/DDBJ whole genome shotgun (WGS) entry which is preliminary data.</text>
</comment>
<evidence type="ECO:0000313" key="2">
    <source>
        <dbReference type="Proteomes" id="UP000712045"/>
    </source>
</evidence>
<keyword evidence="2" id="KW-1185">Reference proteome</keyword>